<evidence type="ECO:0000256" key="3">
    <source>
        <dbReference type="ARBA" id="ARBA00022840"/>
    </source>
</evidence>
<accession>A0A6L8W9N3</accession>
<dbReference type="Pfam" id="PF00005">
    <property type="entry name" value="ABC_tran"/>
    <property type="match status" value="1"/>
</dbReference>
<dbReference type="InterPro" id="IPR003439">
    <property type="entry name" value="ABC_transporter-like_ATP-bd"/>
</dbReference>
<dbReference type="InterPro" id="IPR051120">
    <property type="entry name" value="ABC_AA/LPS_Transport"/>
</dbReference>
<dbReference type="RefSeq" id="WP_161316428.1">
    <property type="nucleotide sequence ID" value="NZ_WTUW01000009.1"/>
</dbReference>
<dbReference type="GO" id="GO:0005886">
    <property type="term" value="C:plasma membrane"/>
    <property type="evidence" value="ECO:0007669"/>
    <property type="project" value="TreeGrafter"/>
</dbReference>
<gene>
    <name evidence="5" type="ORF">GQE98_14460</name>
</gene>
<dbReference type="PROSITE" id="PS50893">
    <property type="entry name" value="ABC_TRANSPORTER_2"/>
    <property type="match status" value="1"/>
</dbReference>
<keyword evidence="3 5" id="KW-0067">ATP-binding</keyword>
<dbReference type="SUPFAM" id="SSF52540">
    <property type="entry name" value="P-loop containing nucleoside triphosphate hydrolases"/>
    <property type="match status" value="1"/>
</dbReference>
<dbReference type="PANTHER" id="PTHR45772:SF8">
    <property type="entry name" value="HIGH-AFFINITY BRANCHED-CHAIN AMINO ACID TRANSPORT ATP-BINDING PROTEIN"/>
    <property type="match status" value="1"/>
</dbReference>
<dbReference type="CDD" id="cd03219">
    <property type="entry name" value="ABC_Mj1267_LivG_branched"/>
    <property type="match status" value="1"/>
</dbReference>
<protein>
    <submittedName>
        <fullName evidence="5">ATP-binding cassette domain-containing protein</fullName>
    </submittedName>
</protein>
<evidence type="ECO:0000313" key="6">
    <source>
        <dbReference type="Proteomes" id="UP000476030"/>
    </source>
</evidence>
<keyword evidence="6" id="KW-1185">Reference proteome</keyword>
<dbReference type="SMART" id="SM00382">
    <property type="entry name" value="AAA"/>
    <property type="match status" value="1"/>
</dbReference>
<evidence type="ECO:0000256" key="2">
    <source>
        <dbReference type="ARBA" id="ARBA00022741"/>
    </source>
</evidence>
<dbReference type="PANTHER" id="PTHR45772">
    <property type="entry name" value="CONSERVED COMPONENT OF ABC TRANSPORTER FOR NATURAL AMINO ACIDS-RELATED"/>
    <property type="match status" value="1"/>
</dbReference>
<dbReference type="EMBL" id="WTUW01000009">
    <property type="protein sequence ID" value="MZR31836.1"/>
    <property type="molecule type" value="Genomic_DNA"/>
</dbReference>
<evidence type="ECO:0000259" key="4">
    <source>
        <dbReference type="PROSITE" id="PS50893"/>
    </source>
</evidence>
<comment type="caution">
    <text evidence="5">The sequence shown here is derived from an EMBL/GenBank/DDBJ whole genome shotgun (WGS) entry which is preliminary data.</text>
</comment>
<dbReference type="AlphaFoldDB" id="A0A6L8W9N3"/>
<organism evidence="5 6">
    <name type="scientific">Sneathiella litorea</name>
    <dbReference type="NCBI Taxonomy" id="2606216"/>
    <lineage>
        <taxon>Bacteria</taxon>
        <taxon>Pseudomonadati</taxon>
        <taxon>Pseudomonadota</taxon>
        <taxon>Alphaproteobacteria</taxon>
        <taxon>Sneathiellales</taxon>
        <taxon>Sneathiellaceae</taxon>
        <taxon>Sneathiella</taxon>
    </lineage>
</organism>
<dbReference type="GO" id="GO:0005524">
    <property type="term" value="F:ATP binding"/>
    <property type="evidence" value="ECO:0007669"/>
    <property type="project" value="UniProtKB-KW"/>
</dbReference>
<keyword evidence="1" id="KW-0813">Transport</keyword>
<proteinExistence type="predicted"/>
<keyword evidence="2" id="KW-0547">Nucleotide-binding</keyword>
<dbReference type="InterPro" id="IPR003593">
    <property type="entry name" value="AAA+_ATPase"/>
</dbReference>
<name>A0A6L8W9N3_9PROT</name>
<evidence type="ECO:0000313" key="5">
    <source>
        <dbReference type="EMBL" id="MZR31836.1"/>
    </source>
</evidence>
<feature type="domain" description="ABC transporter" evidence="4">
    <location>
        <begin position="4"/>
        <end position="232"/>
    </location>
</feature>
<dbReference type="Proteomes" id="UP000476030">
    <property type="component" value="Unassembled WGS sequence"/>
</dbReference>
<evidence type="ECO:0000256" key="1">
    <source>
        <dbReference type="ARBA" id="ARBA00022448"/>
    </source>
</evidence>
<reference evidence="5 6" key="1">
    <citation type="submission" date="2019-12" db="EMBL/GenBank/DDBJ databases">
        <title>Snethiella sp. nov. sp. isolated from sea sand.</title>
        <authorList>
            <person name="Kim J."/>
            <person name="Jeong S.E."/>
            <person name="Jung H.S."/>
            <person name="Jeon C.O."/>
        </authorList>
    </citation>
    <scope>NUCLEOTIDE SEQUENCE [LARGE SCALE GENOMIC DNA]</scope>
    <source>
        <strain evidence="5 6">DP05</strain>
    </source>
</reference>
<dbReference type="InterPro" id="IPR027417">
    <property type="entry name" value="P-loop_NTPase"/>
</dbReference>
<sequence>MAFLELRSLVKNFDGLRATDNFTLDIAEGSLNALVGPNGCGKSTLFNLITGVLTPDSGEIRFKGQNITRWPPHKIARLGIGRKFQVPAIFEELTVRENLIVAAKNKSQQEIIAEILAQINLTKDPDMLAGELAHGQKQWLEIGMLLAQAPSLILLDEPTAGMTGAETRATADLITRINRERGMTVLVIEHDMGFIEHLACPLHVMSKGQILKSGNFTEIRNDDEVKALYFGQTEAMANA</sequence>
<dbReference type="Gene3D" id="3.40.50.300">
    <property type="entry name" value="P-loop containing nucleotide triphosphate hydrolases"/>
    <property type="match status" value="1"/>
</dbReference>
<dbReference type="GO" id="GO:0016887">
    <property type="term" value="F:ATP hydrolysis activity"/>
    <property type="evidence" value="ECO:0007669"/>
    <property type="project" value="InterPro"/>
</dbReference>